<evidence type="ECO:0000256" key="3">
    <source>
        <dbReference type="ARBA" id="ARBA00022840"/>
    </source>
</evidence>
<dbReference type="FunFam" id="3.40.50.300:FF:000421">
    <property type="entry name" value="Branched-chain amino acid ABC transporter ATP-binding protein"/>
    <property type="match status" value="1"/>
</dbReference>
<keyword evidence="7" id="KW-1185">Reference proteome</keyword>
<dbReference type="AlphaFoldDB" id="A0A2A2GG97"/>
<dbReference type="Pfam" id="PF12399">
    <property type="entry name" value="BCA_ABC_TP_C"/>
    <property type="match status" value="1"/>
</dbReference>
<dbReference type="SMART" id="SM00382">
    <property type="entry name" value="AAA"/>
    <property type="match status" value="1"/>
</dbReference>
<dbReference type="PANTHER" id="PTHR45772:SF1">
    <property type="entry name" value="ABC TRANSPORTER ATP-BINDING PROTEIN"/>
    <property type="match status" value="1"/>
</dbReference>
<dbReference type="Pfam" id="PF00005">
    <property type="entry name" value="ABC_tran"/>
    <property type="match status" value="1"/>
</dbReference>
<dbReference type="InterPro" id="IPR003439">
    <property type="entry name" value="ABC_transporter-like_ATP-bd"/>
</dbReference>
<name>A0A2A2GG97_9RHOB</name>
<keyword evidence="3 6" id="KW-0067">ATP-binding</keyword>
<evidence type="ECO:0000256" key="4">
    <source>
        <dbReference type="SAM" id="MobiDB-lite"/>
    </source>
</evidence>
<dbReference type="PROSITE" id="PS50893">
    <property type="entry name" value="ABC_TRANSPORTER_2"/>
    <property type="match status" value="1"/>
</dbReference>
<evidence type="ECO:0000256" key="1">
    <source>
        <dbReference type="ARBA" id="ARBA00022448"/>
    </source>
</evidence>
<comment type="caution">
    <text evidence="6">The sequence shown here is derived from an EMBL/GenBank/DDBJ whole genome shotgun (WGS) entry which is preliminary data.</text>
</comment>
<keyword evidence="2" id="KW-0547">Nucleotide-binding</keyword>
<feature type="region of interest" description="Disordered" evidence="4">
    <location>
        <begin position="1"/>
        <end position="25"/>
    </location>
</feature>
<sequence>MSPTSPTILSELAPPPAAPAPGTDGYITADGRKIGGVLMDLRHITLRFGGVTAIKDISFDIREGEIRAIIGPNGAGKSSMMNVMSGFYVPQEGEVWFRGAKRPPMRPYQVARQGLARTFQNIALFDGMSVLDNIMTGRLTMMKSSLLEQALWWGRAEAEETRHREQVEKIIDFLEIQNIRKTPVGRLPYGLKKRVELARALAAEPKLLMLDEPMAGMNVEEKEDMSRFILDVNDEFGTTIALIEHDMGVVMDLSDRVVVMDYGRKIGDGTPDEVRNNQEVIDAYLGVAHD</sequence>
<protein>
    <submittedName>
        <fullName evidence="6">ABC transporter ATP-binding protein</fullName>
    </submittedName>
</protein>
<dbReference type="InterPro" id="IPR027417">
    <property type="entry name" value="P-loop_NTPase"/>
</dbReference>
<dbReference type="InterPro" id="IPR051120">
    <property type="entry name" value="ABC_AA/LPS_Transport"/>
</dbReference>
<gene>
    <name evidence="6" type="ORF">CK240_12240</name>
</gene>
<dbReference type="GO" id="GO:0005886">
    <property type="term" value="C:plasma membrane"/>
    <property type="evidence" value="ECO:0007669"/>
    <property type="project" value="TreeGrafter"/>
</dbReference>
<reference evidence="6 7" key="1">
    <citation type="submission" date="2017-09" db="EMBL/GenBank/DDBJ databases">
        <title>Paracoccus alkalisoli sp. nov., isolated from saline alkaline soil.</title>
        <authorList>
            <person name="Dong X."/>
            <person name="Zhang G."/>
        </authorList>
    </citation>
    <scope>NUCLEOTIDE SEQUENCE [LARGE SCALE GENOMIC DNA]</scope>
    <source>
        <strain evidence="6 7">WN007</strain>
    </source>
</reference>
<dbReference type="GO" id="GO:0016887">
    <property type="term" value="F:ATP hydrolysis activity"/>
    <property type="evidence" value="ECO:0007669"/>
    <property type="project" value="InterPro"/>
</dbReference>
<evidence type="ECO:0000313" key="7">
    <source>
        <dbReference type="Proteomes" id="UP000218023"/>
    </source>
</evidence>
<dbReference type="Proteomes" id="UP000218023">
    <property type="component" value="Unassembled WGS sequence"/>
</dbReference>
<organism evidence="6 7">
    <name type="scientific">Paracoccus salipaludis</name>
    <dbReference type="NCBI Taxonomy" id="2032623"/>
    <lineage>
        <taxon>Bacteria</taxon>
        <taxon>Pseudomonadati</taxon>
        <taxon>Pseudomonadota</taxon>
        <taxon>Alphaproteobacteria</taxon>
        <taxon>Rhodobacterales</taxon>
        <taxon>Paracoccaceae</taxon>
        <taxon>Paracoccus</taxon>
    </lineage>
</organism>
<dbReference type="InterPro" id="IPR003593">
    <property type="entry name" value="AAA+_ATPase"/>
</dbReference>
<evidence type="ECO:0000259" key="5">
    <source>
        <dbReference type="PROSITE" id="PS50893"/>
    </source>
</evidence>
<dbReference type="GO" id="GO:0005524">
    <property type="term" value="F:ATP binding"/>
    <property type="evidence" value="ECO:0007669"/>
    <property type="project" value="UniProtKB-KW"/>
</dbReference>
<proteinExistence type="predicted"/>
<feature type="domain" description="ABC transporter" evidence="5">
    <location>
        <begin position="39"/>
        <end position="287"/>
    </location>
</feature>
<evidence type="ECO:0000313" key="6">
    <source>
        <dbReference type="EMBL" id="PAU96666.1"/>
    </source>
</evidence>
<dbReference type="InterPro" id="IPR032823">
    <property type="entry name" value="BCA_ABC_TP_C"/>
</dbReference>
<keyword evidence="1" id="KW-0813">Transport</keyword>
<accession>A0A2A2GG97</accession>
<dbReference type="OrthoDB" id="9806149at2"/>
<dbReference type="EMBL" id="NSJZ01000011">
    <property type="protein sequence ID" value="PAU96666.1"/>
    <property type="molecule type" value="Genomic_DNA"/>
</dbReference>
<dbReference type="PANTHER" id="PTHR45772">
    <property type="entry name" value="CONSERVED COMPONENT OF ABC TRANSPORTER FOR NATURAL AMINO ACIDS-RELATED"/>
    <property type="match status" value="1"/>
</dbReference>
<dbReference type="SUPFAM" id="SSF52540">
    <property type="entry name" value="P-loop containing nucleoside triphosphate hydrolases"/>
    <property type="match status" value="1"/>
</dbReference>
<dbReference type="Gene3D" id="3.40.50.300">
    <property type="entry name" value="P-loop containing nucleotide triphosphate hydrolases"/>
    <property type="match status" value="1"/>
</dbReference>
<evidence type="ECO:0000256" key="2">
    <source>
        <dbReference type="ARBA" id="ARBA00022741"/>
    </source>
</evidence>
<dbReference type="CDD" id="cd03219">
    <property type="entry name" value="ABC_Mj1267_LivG_branched"/>
    <property type="match status" value="1"/>
</dbReference>